<name>A0A4D4MBS3_STRAX</name>
<reference evidence="6 7" key="1">
    <citation type="submission" date="2019-04" db="EMBL/GenBank/DDBJ databases">
        <title>Draft genome sequences of Streptomyces avermitilis NBRC 14893.</title>
        <authorList>
            <person name="Komaki H."/>
            <person name="Tamura T."/>
            <person name="Hosoyama A."/>
        </authorList>
    </citation>
    <scope>NUCLEOTIDE SEQUENCE [LARGE SCALE GENOMIC DNA]</scope>
    <source>
        <strain evidence="6 7">NBRC 14893</strain>
    </source>
</reference>
<keyword evidence="2" id="KW-0238">DNA-binding</keyword>
<evidence type="ECO:0000256" key="4">
    <source>
        <dbReference type="SAM" id="MobiDB-lite"/>
    </source>
</evidence>
<dbReference type="PROSITE" id="PS00041">
    <property type="entry name" value="HTH_ARAC_FAMILY_1"/>
    <property type="match status" value="1"/>
</dbReference>
<gene>
    <name evidence="6" type="ORF">SAV14893_087260</name>
</gene>
<evidence type="ECO:0000256" key="1">
    <source>
        <dbReference type="ARBA" id="ARBA00023015"/>
    </source>
</evidence>
<feature type="region of interest" description="Disordered" evidence="4">
    <location>
        <begin position="330"/>
        <end position="396"/>
    </location>
</feature>
<dbReference type="InterPro" id="IPR009057">
    <property type="entry name" value="Homeodomain-like_sf"/>
</dbReference>
<organism evidence="6 7">
    <name type="scientific">Streptomyces avermitilis</name>
    <dbReference type="NCBI Taxonomy" id="33903"/>
    <lineage>
        <taxon>Bacteria</taxon>
        <taxon>Bacillati</taxon>
        <taxon>Actinomycetota</taxon>
        <taxon>Actinomycetes</taxon>
        <taxon>Kitasatosporales</taxon>
        <taxon>Streptomycetaceae</taxon>
        <taxon>Streptomyces</taxon>
    </lineage>
</organism>
<dbReference type="Pfam" id="PF14525">
    <property type="entry name" value="AraC_binding_2"/>
    <property type="match status" value="1"/>
</dbReference>
<evidence type="ECO:0000313" key="6">
    <source>
        <dbReference type="EMBL" id="GDY69333.1"/>
    </source>
</evidence>
<dbReference type="PANTHER" id="PTHR43280">
    <property type="entry name" value="ARAC-FAMILY TRANSCRIPTIONAL REGULATOR"/>
    <property type="match status" value="1"/>
</dbReference>
<keyword evidence="3" id="KW-0804">Transcription</keyword>
<dbReference type="InterPro" id="IPR018062">
    <property type="entry name" value="HTH_AraC-typ_CS"/>
</dbReference>
<dbReference type="InterPro" id="IPR018060">
    <property type="entry name" value="HTH_AraC"/>
</dbReference>
<dbReference type="Pfam" id="PF12833">
    <property type="entry name" value="HTH_18"/>
    <property type="match status" value="1"/>
</dbReference>
<dbReference type="GO" id="GO:0003700">
    <property type="term" value="F:DNA-binding transcription factor activity"/>
    <property type="evidence" value="ECO:0007669"/>
    <property type="project" value="InterPro"/>
</dbReference>
<accession>A0A4D4MBS3</accession>
<evidence type="ECO:0000313" key="7">
    <source>
        <dbReference type="Proteomes" id="UP000302139"/>
    </source>
</evidence>
<dbReference type="Proteomes" id="UP000302139">
    <property type="component" value="Unassembled WGS sequence"/>
</dbReference>
<evidence type="ECO:0000259" key="5">
    <source>
        <dbReference type="PROSITE" id="PS01124"/>
    </source>
</evidence>
<evidence type="ECO:0000256" key="3">
    <source>
        <dbReference type="ARBA" id="ARBA00023163"/>
    </source>
</evidence>
<dbReference type="InterPro" id="IPR035418">
    <property type="entry name" value="AraC-bd_2"/>
</dbReference>
<dbReference type="EMBL" id="BJHX01000002">
    <property type="protein sequence ID" value="GDY69333.1"/>
    <property type="molecule type" value="Genomic_DNA"/>
</dbReference>
<evidence type="ECO:0000256" key="2">
    <source>
        <dbReference type="ARBA" id="ARBA00023125"/>
    </source>
</evidence>
<feature type="compositionally biased region" description="Basic residues" evidence="4">
    <location>
        <begin position="330"/>
        <end position="339"/>
    </location>
</feature>
<sequence>MNGMIGSVFRTADVPADNRFDYWWELIGRTRSSEIISAHAADFWAEYRLMELGPVAVWSASFLPSRYRRSPRMVRQSDPETYHLTLLLDGGLALDHAGRTDTFGPRDLHLADSSRPYDLRSTGDREHHVVKGVAVDFPKALLPLPPHLVRGLLGRGLSGREGLGALLTDFLVGLDRQADTLQPSDAPRLGTVVLDLLSAWLAQVLDAETALSQETRRVATAESIRAFIRQNLHDPELSPPVIAAAHHISLSYLHRIFQQQAQGETVAAYIRSQRLEGACRDLASTSLRTTPIYAVAARWGFLHASDFTRTFRTAYGRSPRNTAFRRCTCRSRRSARRHQPASTASGLASTRRAVRRCRDGYADRPPPPQSGPFGCRRSVKEVGRIANDSRTAARHS</sequence>
<protein>
    <submittedName>
        <fullName evidence="6">AraC family transcriptional regulator</fullName>
    </submittedName>
</protein>
<dbReference type="SMART" id="SM00342">
    <property type="entry name" value="HTH_ARAC"/>
    <property type="match status" value="1"/>
</dbReference>
<comment type="caution">
    <text evidence="6">The sequence shown here is derived from an EMBL/GenBank/DDBJ whole genome shotgun (WGS) entry which is preliminary data.</text>
</comment>
<keyword evidence="1" id="KW-0805">Transcription regulation</keyword>
<proteinExistence type="predicted"/>
<dbReference type="PANTHER" id="PTHR43280:SF31">
    <property type="entry name" value="TRANSCRIPTIONAL REGULATORY PROTEIN"/>
    <property type="match status" value="1"/>
</dbReference>
<dbReference type="SUPFAM" id="SSF46689">
    <property type="entry name" value="Homeodomain-like"/>
    <property type="match status" value="1"/>
</dbReference>
<dbReference type="PROSITE" id="PS01124">
    <property type="entry name" value="HTH_ARAC_FAMILY_2"/>
    <property type="match status" value="1"/>
</dbReference>
<dbReference type="GO" id="GO:0043565">
    <property type="term" value="F:sequence-specific DNA binding"/>
    <property type="evidence" value="ECO:0007669"/>
    <property type="project" value="InterPro"/>
</dbReference>
<dbReference type="Gene3D" id="1.10.10.60">
    <property type="entry name" value="Homeodomain-like"/>
    <property type="match status" value="1"/>
</dbReference>
<feature type="domain" description="HTH araC/xylS-type" evidence="5">
    <location>
        <begin position="222"/>
        <end position="325"/>
    </location>
</feature>
<dbReference type="AlphaFoldDB" id="A0A4D4MBS3"/>